<keyword evidence="4 15" id="KW-0963">Cytoplasm</keyword>
<dbReference type="Gene3D" id="1.10.150.20">
    <property type="entry name" value="5' to 3' exonuclease, C-terminal subdomain"/>
    <property type="match status" value="1"/>
</dbReference>
<dbReference type="GO" id="GO:0042276">
    <property type="term" value="P:error-prone translesion synthesis"/>
    <property type="evidence" value="ECO:0007669"/>
    <property type="project" value="TreeGrafter"/>
</dbReference>
<evidence type="ECO:0000256" key="9">
    <source>
        <dbReference type="ARBA" id="ARBA00022763"/>
    </source>
</evidence>
<dbReference type="CDD" id="cd03586">
    <property type="entry name" value="PolY_Pol_IV_kappa"/>
    <property type="match status" value="1"/>
</dbReference>
<feature type="binding site" evidence="15">
    <location>
        <position position="23"/>
    </location>
    <ligand>
        <name>Mg(2+)</name>
        <dbReference type="ChEBI" id="CHEBI:18420"/>
    </ligand>
</feature>
<dbReference type="GO" id="GO:0009432">
    <property type="term" value="P:SOS response"/>
    <property type="evidence" value="ECO:0007669"/>
    <property type="project" value="TreeGrafter"/>
</dbReference>
<evidence type="ECO:0000256" key="2">
    <source>
        <dbReference type="ARBA" id="ARBA00010945"/>
    </source>
</evidence>
<evidence type="ECO:0000256" key="12">
    <source>
        <dbReference type="ARBA" id="ARBA00023125"/>
    </source>
</evidence>
<dbReference type="Pfam" id="PF00817">
    <property type="entry name" value="IMS"/>
    <property type="match status" value="1"/>
</dbReference>
<dbReference type="KEGG" id="pgg:FX982_02613"/>
<comment type="catalytic activity">
    <reaction evidence="14 15">
        <text>DNA(n) + a 2'-deoxyribonucleoside 5'-triphosphate = DNA(n+1) + diphosphate</text>
        <dbReference type="Rhea" id="RHEA:22508"/>
        <dbReference type="Rhea" id="RHEA-COMP:17339"/>
        <dbReference type="Rhea" id="RHEA-COMP:17340"/>
        <dbReference type="ChEBI" id="CHEBI:33019"/>
        <dbReference type="ChEBI" id="CHEBI:61560"/>
        <dbReference type="ChEBI" id="CHEBI:173112"/>
        <dbReference type="EC" id="2.7.7.7"/>
    </reaction>
</comment>
<dbReference type="SUPFAM" id="SSF56672">
    <property type="entry name" value="DNA/RNA polymerases"/>
    <property type="match status" value="1"/>
</dbReference>
<keyword evidence="6 15" id="KW-0548">Nucleotidyltransferase</keyword>
<evidence type="ECO:0000256" key="13">
    <source>
        <dbReference type="ARBA" id="ARBA00023204"/>
    </source>
</evidence>
<gene>
    <name evidence="15" type="primary">dinB</name>
    <name evidence="17" type="ORF">FX982_02613</name>
</gene>
<comment type="subunit">
    <text evidence="15">Monomer.</text>
</comment>
<evidence type="ECO:0000256" key="1">
    <source>
        <dbReference type="ARBA" id="ARBA00004496"/>
    </source>
</evidence>
<keyword evidence="5 15" id="KW-0808">Transferase</keyword>
<dbReference type="AlphaFoldDB" id="A0A6M8MA42"/>
<feature type="domain" description="UmuC" evidence="16">
    <location>
        <begin position="19"/>
        <end position="200"/>
    </location>
</feature>
<dbReference type="PROSITE" id="PS50173">
    <property type="entry name" value="UMUC"/>
    <property type="match status" value="1"/>
</dbReference>
<dbReference type="Pfam" id="PF21999">
    <property type="entry name" value="IMS_HHH_1"/>
    <property type="match status" value="1"/>
</dbReference>
<dbReference type="HAMAP" id="MF_01113">
    <property type="entry name" value="DNApol_IV"/>
    <property type="match status" value="1"/>
</dbReference>
<dbReference type="GO" id="GO:0006261">
    <property type="term" value="P:DNA-templated DNA replication"/>
    <property type="evidence" value="ECO:0007669"/>
    <property type="project" value="UniProtKB-UniRule"/>
</dbReference>
<comment type="subcellular location">
    <subcellularLocation>
        <location evidence="1 15">Cytoplasm</location>
    </subcellularLocation>
</comment>
<dbReference type="GO" id="GO:0005829">
    <property type="term" value="C:cytosol"/>
    <property type="evidence" value="ECO:0007669"/>
    <property type="project" value="TreeGrafter"/>
</dbReference>
<dbReference type="FunFam" id="3.40.1170.60:FF:000001">
    <property type="entry name" value="DNA polymerase IV"/>
    <property type="match status" value="1"/>
</dbReference>
<proteinExistence type="inferred from homology"/>
<dbReference type="NCBIfam" id="NF002677">
    <property type="entry name" value="PRK02406.1"/>
    <property type="match status" value="1"/>
</dbReference>
<accession>A0A6M8MA42</accession>
<evidence type="ECO:0000256" key="14">
    <source>
        <dbReference type="ARBA" id="ARBA00049244"/>
    </source>
</evidence>
<dbReference type="InterPro" id="IPR001126">
    <property type="entry name" value="UmuC"/>
</dbReference>
<feature type="active site" evidence="15">
    <location>
        <position position="119"/>
    </location>
</feature>
<dbReference type="InterPro" id="IPR050116">
    <property type="entry name" value="DNA_polymerase-Y"/>
</dbReference>
<feature type="binding site" evidence="15">
    <location>
        <position position="118"/>
    </location>
    <ligand>
        <name>Mg(2+)</name>
        <dbReference type="ChEBI" id="CHEBI:18420"/>
    </ligand>
</feature>
<dbReference type="Pfam" id="PF11799">
    <property type="entry name" value="IMS_C"/>
    <property type="match status" value="1"/>
</dbReference>
<comment type="similarity">
    <text evidence="2 15">Belongs to the DNA polymerase type-Y family.</text>
</comment>
<keyword evidence="9 15" id="KW-0227">DNA damage</keyword>
<keyword evidence="12 15" id="KW-0238">DNA-binding</keyword>
<dbReference type="FunFam" id="3.30.70.270:FF:000002">
    <property type="entry name" value="DNA polymerase IV"/>
    <property type="match status" value="1"/>
</dbReference>
<keyword evidence="7 15" id="KW-0235">DNA replication</keyword>
<name>A0A6M8MA42_9PSED</name>
<evidence type="ECO:0000256" key="8">
    <source>
        <dbReference type="ARBA" id="ARBA00022723"/>
    </source>
</evidence>
<dbReference type="InterPro" id="IPR053848">
    <property type="entry name" value="IMS_HHH_1"/>
</dbReference>
<dbReference type="Gene3D" id="3.40.1170.60">
    <property type="match status" value="1"/>
</dbReference>
<evidence type="ECO:0000256" key="15">
    <source>
        <dbReference type="HAMAP-Rule" id="MF_01113"/>
    </source>
</evidence>
<dbReference type="GO" id="GO:0003887">
    <property type="term" value="F:DNA-directed DNA polymerase activity"/>
    <property type="evidence" value="ECO:0007669"/>
    <property type="project" value="UniProtKB-UniRule"/>
</dbReference>
<keyword evidence="10 15" id="KW-0460">Magnesium</keyword>
<evidence type="ECO:0000313" key="17">
    <source>
        <dbReference type="EMBL" id="QKF51649.1"/>
    </source>
</evidence>
<dbReference type="PANTHER" id="PTHR11076:SF33">
    <property type="entry name" value="DNA POLYMERASE KAPPA"/>
    <property type="match status" value="1"/>
</dbReference>
<dbReference type="PANTHER" id="PTHR11076">
    <property type="entry name" value="DNA REPAIR POLYMERASE UMUC / TRANSFERASE FAMILY MEMBER"/>
    <property type="match status" value="1"/>
</dbReference>
<dbReference type="InterPro" id="IPR017961">
    <property type="entry name" value="DNA_pol_Y-fam_little_finger"/>
</dbReference>
<evidence type="ECO:0000313" key="18">
    <source>
        <dbReference type="Proteomes" id="UP000501989"/>
    </source>
</evidence>
<dbReference type="InterPro" id="IPR043128">
    <property type="entry name" value="Rev_trsase/Diguanyl_cyclase"/>
</dbReference>
<keyword evidence="11 15" id="KW-0239">DNA-directed DNA polymerase</keyword>
<keyword evidence="3 15" id="KW-0515">Mutator protein</keyword>
<keyword evidence="18" id="KW-1185">Reference proteome</keyword>
<dbReference type="Proteomes" id="UP000501989">
    <property type="component" value="Chromosome"/>
</dbReference>
<comment type="function">
    <text evidence="15">Poorly processive, error-prone DNA polymerase involved in untargeted mutagenesis. Copies undamaged DNA at stalled replication forks, which arise in vivo from mismatched or misaligned primer ends. These misaligned primers can be extended by PolIV. Exhibits no 3'-5' exonuclease (proofreading) activity. May be involved in translesional synthesis, in conjunction with the beta clamp from PolIII.</text>
</comment>
<comment type="cofactor">
    <cofactor evidence="15">
        <name>Mg(2+)</name>
        <dbReference type="ChEBI" id="CHEBI:18420"/>
    </cofactor>
    <text evidence="15">Binds 2 magnesium ions per subunit.</text>
</comment>
<evidence type="ECO:0000256" key="11">
    <source>
        <dbReference type="ARBA" id="ARBA00022932"/>
    </source>
</evidence>
<feature type="site" description="Substrate discrimination" evidence="15">
    <location>
        <position position="28"/>
    </location>
</feature>
<dbReference type="InterPro" id="IPR036775">
    <property type="entry name" value="DNA_pol_Y-fam_lit_finger_sf"/>
</dbReference>
<dbReference type="EMBL" id="CP053746">
    <property type="protein sequence ID" value="QKF51649.1"/>
    <property type="molecule type" value="Genomic_DNA"/>
</dbReference>
<protein>
    <recommendedName>
        <fullName evidence="15">DNA polymerase IV</fullName>
        <shortName evidence="15">Pol IV</shortName>
        <ecNumber evidence="15">2.7.7.7</ecNumber>
    </recommendedName>
</protein>
<evidence type="ECO:0000256" key="7">
    <source>
        <dbReference type="ARBA" id="ARBA00022705"/>
    </source>
</evidence>
<dbReference type="InterPro" id="IPR043502">
    <property type="entry name" value="DNA/RNA_pol_sf"/>
</dbReference>
<dbReference type="SUPFAM" id="SSF100879">
    <property type="entry name" value="Lesion bypass DNA polymerase (Y-family), little finger domain"/>
    <property type="match status" value="1"/>
</dbReference>
<dbReference type="Gene3D" id="3.30.70.270">
    <property type="match status" value="1"/>
</dbReference>
<reference evidence="18" key="1">
    <citation type="submission" date="2019-12" db="EMBL/GenBank/DDBJ databases">
        <title>Endophytic bacteria associated with Panax ginseng seedlings.</title>
        <authorList>
            <person name="Park J.M."/>
            <person name="Shin R."/>
            <person name="Jo S.H."/>
        </authorList>
    </citation>
    <scope>NUCLEOTIDE SEQUENCE [LARGE SCALE GENOMIC DNA]</scope>
    <source>
        <strain evidence="18">PgKB30</strain>
    </source>
</reference>
<dbReference type="GO" id="GO:0006281">
    <property type="term" value="P:DNA repair"/>
    <property type="evidence" value="ECO:0007669"/>
    <property type="project" value="UniProtKB-UniRule"/>
</dbReference>
<dbReference type="FunFam" id="1.10.150.20:FF:000019">
    <property type="entry name" value="DNA polymerase IV"/>
    <property type="match status" value="1"/>
</dbReference>
<dbReference type="EC" id="2.7.7.7" evidence="15"/>
<dbReference type="Gene3D" id="3.30.1490.100">
    <property type="entry name" value="DNA polymerase, Y-family, little finger domain"/>
    <property type="match status" value="1"/>
</dbReference>
<dbReference type="InterPro" id="IPR022880">
    <property type="entry name" value="DNApol_IV"/>
</dbReference>
<keyword evidence="13 15" id="KW-0234">DNA repair</keyword>
<evidence type="ECO:0000259" key="16">
    <source>
        <dbReference type="PROSITE" id="PS50173"/>
    </source>
</evidence>
<sequence length="365" mass="40946">MRYCAPVFLRPYVMPQRKIIHIDCDCFYAAIEMRDDPRLAGKPLAVGGSAERRGVIATCNYEARAYGIRSAMSSRHALTLCPDLTIVKPRMDAYKEASKEIQTIFRDYTDLIEPLSLDEAYLDVTECEHFAGSATRIAQDIRRRVSNQLHITVSAGVAPNKFLAKIASDWKKPNGLFVITPDQIEDFVSQLPVSKLHGVGKVTADKLGRLGIVTCTDLRSWSKLSLVREFGSFGERLWNLAHGVDERPVQNDNRRQSVSVENTYDTDLPDLASCLLRLPALLETLNDRIARIDSLYRPGKPFVKVKFHDFTQTTLEQAGAGRDLSSYEQLLTQAFARGGKPVRLLGIGVRLHDLRAAHEQLELFS</sequence>
<evidence type="ECO:0000256" key="3">
    <source>
        <dbReference type="ARBA" id="ARBA00022457"/>
    </source>
</evidence>
<evidence type="ECO:0000256" key="5">
    <source>
        <dbReference type="ARBA" id="ARBA00022679"/>
    </source>
</evidence>
<keyword evidence="8 15" id="KW-0479">Metal-binding</keyword>
<organism evidence="17 18">
    <name type="scientific">Pseudomonas graminis</name>
    <dbReference type="NCBI Taxonomy" id="158627"/>
    <lineage>
        <taxon>Bacteria</taxon>
        <taxon>Pseudomonadati</taxon>
        <taxon>Pseudomonadota</taxon>
        <taxon>Gammaproteobacteria</taxon>
        <taxon>Pseudomonadales</taxon>
        <taxon>Pseudomonadaceae</taxon>
        <taxon>Pseudomonas</taxon>
    </lineage>
</organism>
<dbReference type="GO" id="GO:0003684">
    <property type="term" value="F:damaged DNA binding"/>
    <property type="evidence" value="ECO:0007669"/>
    <property type="project" value="InterPro"/>
</dbReference>
<dbReference type="GO" id="GO:0000287">
    <property type="term" value="F:magnesium ion binding"/>
    <property type="evidence" value="ECO:0007669"/>
    <property type="project" value="UniProtKB-UniRule"/>
</dbReference>
<evidence type="ECO:0000256" key="10">
    <source>
        <dbReference type="ARBA" id="ARBA00022842"/>
    </source>
</evidence>
<evidence type="ECO:0000256" key="4">
    <source>
        <dbReference type="ARBA" id="ARBA00022490"/>
    </source>
</evidence>
<evidence type="ECO:0000256" key="6">
    <source>
        <dbReference type="ARBA" id="ARBA00022695"/>
    </source>
</evidence>